<name>A0A0F9CYE8_9ZZZZ</name>
<organism evidence="1">
    <name type="scientific">marine sediment metagenome</name>
    <dbReference type="NCBI Taxonomy" id="412755"/>
    <lineage>
        <taxon>unclassified sequences</taxon>
        <taxon>metagenomes</taxon>
        <taxon>ecological metagenomes</taxon>
    </lineage>
</organism>
<protein>
    <submittedName>
        <fullName evidence="1">Uncharacterized protein</fullName>
    </submittedName>
</protein>
<dbReference type="EMBL" id="LAZR01031225">
    <property type="protein sequence ID" value="KKL54368.1"/>
    <property type="molecule type" value="Genomic_DNA"/>
</dbReference>
<dbReference type="AlphaFoldDB" id="A0A0F9CYE8"/>
<comment type="caution">
    <text evidence="1">The sequence shown here is derived from an EMBL/GenBank/DDBJ whole genome shotgun (WGS) entry which is preliminary data.</text>
</comment>
<proteinExistence type="predicted"/>
<sequence>MNRRTFIKGLIAAGVLLATPLEGLSEAFTRKYMTATDMLNNEQEFMKYRRFGKTDRVIELYQEALVRQLQTPDIKWFSLEQSDNDITNMVLDNYRKAKAIHAKTH</sequence>
<reference evidence="1" key="1">
    <citation type="journal article" date="2015" name="Nature">
        <title>Complex archaea that bridge the gap between prokaryotes and eukaryotes.</title>
        <authorList>
            <person name="Spang A."/>
            <person name="Saw J.H."/>
            <person name="Jorgensen S.L."/>
            <person name="Zaremba-Niedzwiedzka K."/>
            <person name="Martijn J."/>
            <person name="Lind A.E."/>
            <person name="van Eijk R."/>
            <person name="Schleper C."/>
            <person name="Guy L."/>
            <person name="Ettema T.J."/>
        </authorList>
    </citation>
    <scope>NUCLEOTIDE SEQUENCE</scope>
</reference>
<evidence type="ECO:0000313" key="1">
    <source>
        <dbReference type="EMBL" id="KKL54368.1"/>
    </source>
</evidence>
<accession>A0A0F9CYE8</accession>
<gene>
    <name evidence="1" type="ORF">LCGC14_2266160</name>
</gene>